<feature type="domain" description="HTH merR-type" evidence="3">
    <location>
        <begin position="6"/>
        <end position="76"/>
    </location>
</feature>
<evidence type="ECO:0000313" key="5">
    <source>
        <dbReference type="Proteomes" id="UP001595767"/>
    </source>
</evidence>
<dbReference type="InterPro" id="IPR022637">
    <property type="entry name" value="DNA_polIII_beta_cen"/>
</dbReference>
<evidence type="ECO:0000256" key="2">
    <source>
        <dbReference type="SAM" id="MobiDB-lite"/>
    </source>
</evidence>
<feature type="region of interest" description="Disordered" evidence="2">
    <location>
        <begin position="306"/>
        <end position="338"/>
    </location>
</feature>
<dbReference type="EMBL" id="JBHSBA010000015">
    <property type="protein sequence ID" value="MFC4128600.1"/>
    <property type="molecule type" value="Genomic_DNA"/>
</dbReference>
<dbReference type="Gene3D" id="1.10.1660.10">
    <property type="match status" value="1"/>
</dbReference>
<dbReference type="InterPro" id="IPR009061">
    <property type="entry name" value="DNA-bd_dom_put_sf"/>
</dbReference>
<evidence type="ECO:0000256" key="1">
    <source>
        <dbReference type="ARBA" id="ARBA00023125"/>
    </source>
</evidence>
<dbReference type="PANTHER" id="PTHR30204:SF97">
    <property type="entry name" value="MERR FAMILY REGULATORY PROTEIN"/>
    <property type="match status" value="1"/>
</dbReference>
<dbReference type="SUPFAM" id="SSF46955">
    <property type="entry name" value="Putative DNA-binding domain"/>
    <property type="match status" value="1"/>
</dbReference>
<protein>
    <submittedName>
        <fullName evidence="4">MerR family transcriptional regulator</fullName>
    </submittedName>
</protein>
<comment type="caution">
    <text evidence="4">The sequence shown here is derived from an EMBL/GenBank/DDBJ whole genome shotgun (WGS) entry which is preliminary data.</text>
</comment>
<keyword evidence="1" id="KW-0238">DNA-binding</keyword>
<gene>
    <name evidence="4" type="ORF">ACFOW8_27095</name>
</gene>
<dbReference type="SUPFAM" id="SSF55979">
    <property type="entry name" value="DNA clamp"/>
    <property type="match status" value="1"/>
</dbReference>
<feature type="compositionally biased region" description="Low complexity" evidence="2">
    <location>
        <begin position="307"/>
        <end position="322"/>
    </location>
</feature>
<reference evidence="5" key="1">
    <citation type="journal article" date="2019" name="Int. J. Syst. Evol. Microbiol.">
        <title>The Global Catalogue of Microorganisms (GCM) 10K type strain sequencing project: providing services to taxonomists for standard genome sequencing and annotation.</title>
        <authorList>
            <consortium name="The Broad Institute Genomics Platform"/>
            <consortium name="The Broad Institute Genome Sequencing Center for Infectious Disease"/>
            <person name="Wu L."/>
            <person name="Ma J."/>
        </authorList>
    </citation>
    <scope>NUCLEOTIDE SEQUENCE [LARGE SCALE GENOMIC DNA]</scope>
    <source>
        <strain evidence="5">CGMCC 4.7204</strain>
    </source>
</reference>
<dbReference type="PANTHER" id="PTHR30204">
    <property type="entry name" value="REDOX-CYCLING DRUG-SENSING TRANSCRIPTIONAL ACTIVATOR SOXR"/>
    <property type="match status" value="1"/>
</dbReference>
<dbReference type="InterPro" id="IPR000551">
    <property type="entry name" value="MerR-type_HTH_dom"/>
</dbReference>
<name>A0ABV8LEC1_9NOCA</name>
<dbReference type="InterPro" id="IPR046938">
    <property type="entry name" value="DNA_clamp_sf"/>
</dbReference>
<dbReference type="Pfam" id="PF13411">
    <property type="entry name" value="MerR_1"/>
    <property type="match status" value="1"/>
</dbReference>
<evidence type="ECO:0000313" key="4">
    <source>
        <dbReference type="EMBL" id="MFC4128600.1"/>
    </source>
</evidence>
<proteinExistence type="predicted"/>
<dbReference type="InterPro" id="IPR047057">
    <property type="entry name" value="MerR_fam"/>
</dbReference>
<keyword evidence="5" id="KW-1185">Reference proteome</keyword>
<dbReference type="Gene3D" id="3.10.150.10">
    <property type="entry name" value="DNA Polymerase III, subunit A, domain 2"/>
    <property type="match status" value="1"/>
</dbReference>
<dbReference type="Pfam" id="PF02767">
    <property type="entry name" value="DNA_pol3_beta_2"/>
    <property type="match status" value="1"/>
</dbReference>
<dbReference type="PROSITE" id="PS50937">
    <property type="entry name" value="HTH_MERR_2"/>
    <property type="match status" value="1"/>
</dbReference>
<dbReference type="RefSeq" id="WP_378554374.1">
    <property type="nucleotide sequence ID" value="NZ_JBHSBA010000015.1"/>
</dbReference>
<organism evidence="4 5">
    <name type="scientific">Nocardia rhizosphaerae</name>
    <dbReference type="NCBI Taxonomy" id="1691571"/>
    <lineage>
        <taxon>Bacteria</taxon>
        <taxon>Bacillati</taxon>
        <taxon>Actinomycetota</taxon>
        <taxon>Actinomycetes</taxon>
        <taxon>Mycobacteriales</taxon>
        <taxon>Nocardiaceae</taxon>
        <taxon>Nocardia</taxon>
    </lineage>
</organism>
<dbReference type="Proteomes" id="UP001595767">
    <property type="component" value="Unassembled WGS sequence"/>
</dbReference>
<evidence type="ECO:0000259" key="3">
    <source>
        <dbReference type="PROSITE" id="PS50937"/>
    </source>
</evidence>
<accession>A0ABV8LEC1</accession>
<sequence length="485" mass="49725">MPESELLTIGAFARSCGLSASALRFYADAGVLVPAVVDAETGYRYYAPGQTATAQLIRRLRAADMPLPAVAAVLAEPDPARAAALLDTHLADLDRHLDGLRAAACAARGALGSVPVGEVRSAEIAASAAMPGQRLSAARDALRAGPVAAIRSVEVADTADEAGQPSSARRGAVDAARLGGPAVAGGAASAVTEAGDRGIDDRSDTGAVVRISGPALAAALDQVATATVPDPELPVLNSIHLESAAPDLILTATDRYRLAIRTLRPARPSTTAWTAVIDADELRACTPWLRRSFLVDLRPIATGLEIAPVTTPPTGDAAPDTGIRPSGDGEPRPIDTPTGRVGAVDGMARVRSCRRSAERFPDVRAMLAVIPPAVTRVVVPRAAVLDALEHSGAPTVALHADPVGELRTVAAGDARLIPATVTGPPMALHFAVTTLYPAVATAIGPDLMIDLVAPDQPTRLRSADDGDLLTLAMPCRPEPTATSGP</sequence>
<dbReference type="SMART" id="SM00422">
    <property type="entry name" value="HTH_MERR"/>
    <property type="match status" value="1"/>
</dbReference>